<dbReference type="InterPro" id="IPR003595">
    <property type="entry name" value="Tyr_Pase_cat"/>
</dbReference>
<evidence type="ECO:0000256" key="13">
    <source>
        <dbReference type="ARBA" id="ARBA00068789"/>
    </source>
</evidence>
<dbReference type="SMART" id="SM00404">
    <property type="entry name" value="PTPc_motif"/>
    <property type="match status" value="1"/>
</dbReference>
<dbReference type="GO" id="GO:0004722">
    <property type="term" value="F:protein serine/threonine phosphatase activity"/>
    <property type="evidence" value="ECO:0007669"/>
    <property type="project" value="UniProtKB-EC"/>
</dbReference>
<dbReference type="GeneTree" id="ENSGT00940000161329"/>
<reference evidence="17" key="1">
    <citation type="submission" date="2025-08" db="UniProtKB">
        <authorList>
            <consortium name="Ensembl"/>
        </authorList>
    </citation>
    <scope>IDENTIFICATION</scope>
</reference>
<name>S4RMB6_PETMA</name>
<dbReference type="EC" id="3.1.3.16" evidence="5"/>
<dbReference type="EC" id="3.1.3.48" evidence="4"/>
<evidence type="ECO:0000256" key="1">
    <source>
        <dbReference type="ARBA" id="ARBA00004123"/>
    </source>
</evidence>
<comment type="function">
    <text evidence="12">Protein phosphatase that mediates dephosphorylation of proteins phosphorylated on Tyr and Ser/Thr residues. In vitro, it can dephosphorylate p44-ERK1 (MAPK3) but not p54 SAPK-beta (MAPK10) in vitro. Able to enhance activation of JNK and p38 (MAPK14).</text>
</comment>
<dbReference type="Gene3D" id="3.90.190.10">
    <property type="entry name" value="Protein tyrosine phosphatase superfamily"/>
    <property type="match status" value="1"/>
</dbReference>
<dbReference type="InterPro" id="IPR057023">
    <property type="entry name" value="PTP-SAK"/>
</dbReference>
<evidence type="ECO:0000256" key="2">
    <source>
        <dbReference type="ARBA" id="ARBA00004514"/>
    </source>
</evidence>
<evidence type="ECO:0000256" key="6">
    <source>
        <dbReference type="ARBA" id="ARBA00022490"/>
    </source>
</evidence>
<dbReference type="FunFam" id="3.90.190.10:FF:000063">
    <property type="entry name" value="Dual specificity phosphatase 23"/>
    <property type="match status" value="1"/>
</dbReference>
<dbReference type="STRING" id="7757.ENSPMAP00000006352"/>
<keyword evidence="6" id="KW-0963">Cytoplasm</keyword>
<organism evidence="17">
    <name type="scientific">Petromyzon marinus</name>
    <name type="common">Sea lamprey</name>
    <dbReference type="NCBI Taxonomy" id="7757"/>
    <lineage>
        <taxon>Eukaryota</taxon>
        <taxon>Metazoa</taxon>
        <taxon>Chordata</taxon>
        <taxon>Craniata</taxon>
        <taxon>Vertebrata</taxon>
        <taxon>Cyclostomata</taxon>
        <taxon>Hyperoartia</taxon>
        <taxon>Petromyzontiformes</taxon>
        <taxon>Petromyzontidae</taxon>
        <taxon>Petromyzon</taxon>
    </lineage>
</organism>
<evidence type="ECO:0000313" key="17">
    <source>
        <dbReference type="Ensembl" id="ENSPMAP00000006352.1"/>
    </source>
</evidence>
<evidence type="ECO:0000259" key="16">
    <source>
        <dbReference type="PROSITE" id="PS50056"/>
    </source>
</evidence>
<dbReference type="InterPro" id="IPR020422">
    <property type="entry name" value="TYR_PHOSPHATASE_DUAL_dom"/>
</dbReference>
<dbReference type="GO" id="GO:0004725">
    <property type="term" value="F:protein tyrosine phosphatase activity"/>
    <property type="evidence" value="ECO:0007669"/>
    <property type="project" value="UniProtKB-EC"/>
</dbReference>
<dbReference type="PANTHER" id="PTHR23339">
    <property type="entry name" value="TYROSINE SPECIFIC PROTEIN PHOSPHATASE AND DUAL SPECIFICITY PROTEIN PHOSPHATASE"/>
    <property type="match status" value="1"/>
</dbReference>
<dbReference type="HOGENOM" id="CLU_047330_4_2_1"/>
<dbReference type="CDD" id="cd14504">
    <property type="entry name" value="DUSP23"/>
    <property type="match status" value="1"/>
</dbReference>
<evidence type="ECO:0000256" key="14">
    <source>
        <dbReference type="ARBA" id="ARBA00081937"/>
    </source>
</evidence>
<dbReference type="PROSITE" id="PS50056">
    <property type="entry name" value="TYR_PHOSPHATASE_2"/>
    <property type="match status" value="1"/>
</dbReference>
<dbReference type="InterPro" id="IPR029021">
    <property type="entry name" value="Prot-tyrosine_phosphatase-like"/>
</dbReference>
<dbReference type="InterPro" id="IPR016130">
    <property type="entry name" value="Tyr_Pase_AS"/>
</dbReference>
<evidence type="ECO:0000256" key="9">
    <source>
        <dbReference type="ARBA" id="ARBA00023242"/>
    </source>
</evidence>
<evidence type="ECO:0000256" key="8">
    <source>
        <dbReference type="ARBA" id="ARBA00022912"/>
    </source>
</evidence>
<dbReference type="GO" id="GO:0005829">
    <property type="term" value="C:cytosol"/>
    <property type="evidence" value="ECO:0007669"/>
    <property type="project" value="UniProtKB-SubCell"/>
</dbReference>
<dbReference type="Ensembl" id="ENSPMAT00000006381.1">
    <property type="protein sequence ID" value="ENSPMAP00000006352.1"/>
    <property type="gene ID" value="ENSPMAG00000005762.1"/>
</dbReference>
<comment type="similarity">
    <text evidence="3">Belongs to the protein-tyrosine phosphatase family. Non-receptor class dual specificity subfamily.</text>
</comment>
<evidence type="ECO:0000256" key="12">
    <source>
        <dbReference type="ARBA" id="ARBA00053915"/>
    </source>
</evidence>
<evidence type="ECO:0000259" key="15">
    <source>
        <dbReference type="PROSITE" id="PS50054"/>
    </source>
</evidence>
<accession>S4RMB6</accession>
<feature type="domain" description="Tyrosine-protein phosphatase" evidence="15">
    <location>
        <begin position="8"/>
        <end position="152"/>
    </location>
</feature>
<dbReference type="PROSITE" id="PS00383">
    <property type="entry name" value="TYR_PHOSPHATASE_1"/>
    <property type="match status" value="1"/>
</dbReference>
<dbReference type="InterPro" id="IPR000387">
    <property type="entry name" value="Tyr_Pase_dom"/>
</dbReference>
<comment type="subcellular location">
    <subcellularLocation>
        <location evidence="2">Cytoplasm</location>
        <location evidence="2">Cytosol</location>
    </subcellularLocation>
    <subcellularLocation>
        <location evidence="1">Nucleus</location>
    </subcellularLocation>
</comment>
<dbReference type="Pfam" id="PF22784">
    <property type="entry name" value="PTP-SAK"/>
    <property type="match status" value="1"/>
</dbReference>
<dbReference type="GO" id="GO:0005634">
    <property type="term" value="C:nucleus"/>
    <property type="evidence" value="ECO:0007669"/>
    <property type="project" value="UniProtKB-SubCell"/>
</dbReference>
<proteinExistence type="inferred from homology"/>
<dbReference type="InterPro" id="IPR050561">
    <property type="entry name" value="PTP"/>
</dbReference>
<evidence type="ECO:0000256" key="11">
    <source>
        <dbReference type="ARBA" id="ARBA00048336"/>
    </source>
</evidence>
<evidence type="ECO:0000256" key="10">
    <source>
        <dbReference type="ARBA" id="ARBA00047761"/>
    </source>
</evidence>
<evidence type="ECO:0000256" key="5">
    <source>
        <dbReference type="ARBA" id="ARBA00013081"/>
    </source>
</evidence>
<comment type="catalytic activity">
    <reaction evidence="10">
        <text>O-phospho-L-seryl-[protein] + H2O = L-seryl-[protein] + phosphate</text>
        <dbReference type="Rhea" id="RHEA:20629"/>
        <dbReference type="Rhea" id="RHEA-COMP:9863"/>
        <dbReference type="Rhea" id="RHEA-COMP:11604"/>
        <dbReference type="ChEBI" id="CHEBI:15377"/>
        <dbReference type="ChEBI" id="CHEBI:29999"/>
        <dbReference type="ChEBI" id="CHEBI:43474"/>
        <dbReference type="ChEBI" id="CHEBI:83421"/>
        <dbReference type="EC" id="3.1.3.16"/>
    </reaction>
</comment>
<dbReference type="OMA" id="PAHYQYL"/>
<evidence type="ECO:0000256" key="3">
    <source>
        <dbReference type="ARBA" id="ARBA00008601"/>
    </source>
</evidence>
<reference evidence="17" key="2">
    <citation type="submission" date="2025-09" db="UniProtKB">
        <authorList>
            <consortium name="Ensembl"/>
        </authorList>
    </citation>
    <scope>IDENTIFICATION</scope>
</reference>
<protein>
    <recommendedName>
        <fullName evidence="13">Dual specificity protein phosphatase 23</fullName>
        <ecNumber evidence="5">3.1.3.16</ecNumber>
        <ecNumber evidence="4">3.1.3.48</ecNumber>
    </recommendedName>
    <alternativeName>
        <fullName evidence="14">Low molecular mass dual specificity phosphatase 3</fullName>
    </alternativeName>
</protein>
<keyword evidence="9" id="KW-0539">Nucleus</keyword>
<feature type="domain" description="Tyrosine specific protein phosphatases" evidence="16">
    <location>
        <begin position="76"/>
        <end position="141"/>
    </location>
</feature>
<sequence length="152" mass="16835">SGGSAPPNFSWVEPGRLAGLAMPHDASHYRYLYECGVRHLVSLTHGAPRHADTCPGIRLHAIKIEDFHPPLPEQIERFLDIVSDAGAKGEAVAVHCMHGHGRTGTMLACFLVRHRALSGVDAVAEIRRLRPGSIETREQEIAVTRFYQRQVR</sequence>
<keyword evidence="8" id="KW-0904">Protein phosphatase</keyword>
<evidence type="ECO:0000256" key="4">
    <source>
        <dbReference type="ARBA" id="ARBA00013064"/>
    </source>
</evidence>
<evidence type="ECO:0000256" key="7">
    <source>
        <dbReference type="ARBA" id="ARBA00022801"/>
    </source>
</evidence>
<dbReference type="SUPFAM" id="SSF52799">
    <property type="entry name" value="(Phosphotyrosine protein) phosphatases II"/>
    <property type="match status" value="1"/>
</dbReference>
<dbReference type="AlphaFoldDB" id="S4RMB6"/>
<comment type="catalytic activity">
    <reaction evidence="11">
        <text>O-phospho-L-threonyl-[protein] + H2O = L-threonyl-[protein] + phosphate</text>
        <dbReference type="Rhea" id="RHEA:47004"/>
        <dbReference type="Rhea" id="RHEA-COMP:11060"/>
        <dbReference type="Rhea" id="RHEA-COMP:11605"/>
        <dbReference type="ChEBI" id="CHEBI:15377"/>
        <dbReference type="ChEBI" id="CHEBI:30013"/>
        <dbReference type="ChEBI" id="CHEBI:43474"/>
        <dbReference type="ChEBI" id="CHEBI:61977"/>
        <dbReference type="EC" id="3.1.3.16"/>
    </reaction>
</comment>
<dbReference type="PROSITE" id="PS50054">
    <property type="entry name" value="TYR_PHOSPHATASE_DUAL"/>
    <property type="match status" value="1"/>
</dbReference>
<keyword evidence="7" id="KW-0378">Hydrolase</keyword>